<keyword evidence="3 6" id="KW-0812">Transmembrane</keyword>
<organism evidence="8 9">
    <name type="scientific">Vibrio proteolyticus NBRC 13287</name>
    <dbReference type="NCBI Taxonomy" id="1219065"/>
    <lineage>
        <taxon>Bacteria</taxon>
        <taxon>Pseudomonadati</taxon>
        <taxon>Pseudomonadota</taxon>
        <taxon>Gammaproteobacteria</taxon>
        <taxon>Vibrionales</taxon>
        <taxon>Vibrionaceae</taxon>
        <taxon>Vibrio</taxon>
    </lineage>
</organism>
<evidence type="ECO:0000256" key="5">
    <source>
        <dbReference type="ARBA" id="ARBA00023136"/>
    </source>
</evidence>
<feature type="transmembrane region" description="Helical" evidence="6">
    <location>
        <begin position="112"/>
        <end position="135"/>
    </location>
</feature>
<feature type="transmembrane region" description="Helical" evidence="6">
    <location>
        <begin position="72"/>
        <end position="91"/>
    </location>
</feature>
<evidence type="ECO:0000313" key="9">
    <source>
        <dbReference type="Proteomes" id="UP000016570"/>
    </source>
</evidence>
<dbReference type="RefSeq" id="WP_021706824.1">
    <property type="nucleotide sequence ID" value="NZ_BATJ01000020.1"/>
</dbReference>
<gene>
    <name evidence="8" type="ORF">VPR01S_20_00360</name>
</gene>
<evidence type="ECO:0000256" key="1">
    <source>
        <dbReference type="ARBA" id="ARBA00004651"/>
    </source>
</evidence>
<proteinExistence type="predicted"/>
<evidence type="ECO:0000256" key="6">
    <source>
        <dbReference type="SAM" id="Phobius"/>
    </source>
</evidence>
<dbReference type="EMBL" id="BATJ01000020">
    <property type="protein sequence ID" value="GAD68856.1"/>
    <property type="molecule type" value="Genomic_DNA"/>
</dbReference>
<dbReference type="InterPro" id="IPR051791">
    <property type="entry name" value="Pra-immunoreactive"/>
</dbReference>
<feature type="domain" description="RDD" evidence="7">
    <location>
        <begin position="10"/>
        <end position="148"/>
    </location>
</feature>
<evidence type="ECO:0000256" key="2">
    <source>
        <dbReference type="ARBA" id="ARBA00022475"/>
    </source>
</evidence>
<evidence type="ECO:0000313" key="8">
    <source>
        <dbReference type="EMBL" id="GAD68856.1"/>
    </source>
</evidence>
<dbReference type="Pfam" id="PF06271">
    <property type="entry name" value="RDD"/>
    <property type="match status" value="1"/>
</dbReference>
<evidence type="ECO:0000256" key="4">
    <source>
        <dbReference type="ARBA" id="ARBA00022989"/>
    </source>
</evidence>
<dbReference type="eggNOG" id="COG1714">
    <property type="taxonomic scope" value="Bacteria"/>
</dbReference>
<reference evidence="8 9" key="1">
    <citation type="submission" date="2013-09" db="EMBL/GenBank/DDBJ databases">
        <title>Whole genome shotgun sequence of Vibrio proteolyticus NBRC 13287.</title>
        <authorList>
            <person name="Isaki S."/>
            <person name="Hosoyama A."/>
            <person name="Numata M."/>
            <person name="Hashimoto M."/>
            <person name="Hosoyama Y."/>
            <person name="Tsuchikane K."/>
            <person name="Noguchi M."/>
            <person name="Hirakata S."/>
            <person name="Ichikawa N."/>
            <person name="Ohji S."/>
            <person name="Yamazoe A."/>
            <person name="Fujita N."/>
        </authorList>
    </citation>
    <scope>NUCLEOTIDE SEQUENCE [LARGE SCALE GENOMIC DNA]</scope>
    <source>
        <strain evidence="8 9">NBRC 13287</strain>
    </source>
</reference>
<sequence length="158" mass="17430">MTPSQTLPPAGFFRRLAALFYDALIVIAIEMIAGGIVIAILEALFAAGLITYGNYVDVSDLLTNHPLWSPLYSLYLVLTGCYFFIFFWTRAGQTLGMRAWKLRIQNEDGSAIRWTQAVLRLAVAGFGLANIMALVDPKKRGLHDLVAKTQVVVLPKAN</sequence>
<dbReference type="Proteomes" id="UP000016570">
    <property type="component" value="Unassembled WGS sequence"/>
</dbReference>
<keyword evidence="4 6" id="KW-1133">Transmembrane helix</keyword>
<dbReference type="PANTHER" id="PTHR36115:SF10">
    <property type="entry name" value="RDD DOMAIN-CONTAINING PROTEIN"/>
    <property type="match status" value="1"/>
</dbReference>
<evidence type="ECO:0000259" key="7">
    <source>
        <dbReference type="Pfam" id="PF06271"/>
    </source>
</evidence>
<protein>
    <recommendedName>
        <fullName evidence="7">RDD domain-containing protein</fullName>
    </recommendedName>
</protein>
<comment type="caution">
    <text evidence="8">The sequence shown here is derived from an EMBL/GenBank/DDBJ whole genome shotgun (WGS) entry which is preliminary data.</text>
</comment>
<dbReference type="GO" id="GO:0005886">
    <property type="term" value="C:plasma membrane"/>
    <property type="evidence" value="ECO:0007669"/>
    <property type="project" value="UniProtKB-SubCell"/>
</dbReference>
<keyword evidence="2" id="KW-1003">Cell membrane</keyword>
<name>U2ZM83_VIBPR</name>
<comment type="subcellular location">
    <subcellularLocation>
        <location evidence="1">Cell membrane</location>
        <topology evidence="1">Multi-pass membrane protein</topology>
    </subcellularLocation>
</comment>
<dbReference type="STRING" id="1219065.VPR01S_20_00360"/>
<dbReference type="PANTHER" id="PTHR36115">
    <property type="entry name" value="PROLINE-RICH ANTIGEN HOMOLOG-RELATED"/>
    <property type="match status" value="1"/>
</dbReference>
<dbReference type="InterPro" id="IPR010432">
    <property type="entry name" value="RDD"/>
</dbReference>
<dbReference type="AlphaFoldDB" id="U2ZM83"/>
<accession>U2ZM83</accession>
<keyword evidence="9" id="KW-1185">Reference proteome</keyword>
<feature type="transmembrane region" description="Helical" evidence="6">
    <location>
        <begin position="20"/>
        <end position="52"/>
    </location>
</feature>
<evidence type="ECO:0000256" key="3">
    <source>
        <dbReference type="ARBA" id="ARBA00022692"/>
    </source>
</evidence>
<keyword evidence="5 6" id="KW-0472">Membrane</keyword>